<organism evidence="2 3">
    <name type="scientific">Pedococcus aerophilus</name>
    <dbReference type="NCBI Taxonomy" id="436356"/>
    <lineage>
        <taxon>Bacteria</taxon>
        <taxon>Bacillati</taxon>
        <taxon>Actinomycetota</taxon>
        <taxon>Actinomycetes</taxon>
        <taxon>Micrococcales</taxon>
        <taxon>Intrasporangiaceae</taxon>
        <taxon>Pedococcus</taxon>
    </lineage>
</organism>
<dbReference type="Gene3D" id="3.30.450.20">
    <property type="entry name" value="PAS domain"/>
    <property type="match status" value="1"/>
</dbReference>
<dbReference type="InterPro" id="IPR013655">
    <property type="entry name" value="PAS_fold_3"/>
</dbReference>
<dbReference type="CDD" id="cd00130">
    <property type="entry name" value="PAS"/>
    <property type="match status" value="1"/>
</dbReference>
<feature type="domain" description="ANTAR" evidence="1">
    <location>
        <begin position="114"/>
        <end position="175"/>
    </location>
</feature>
<dbReference type="InterPro" id="IPR000014">
    <property type="entry name" value="PAS"/>
</dbReference>
<reference evidence="2 3" key="1">
    <citation type="journal article" date="2019" name="Int. J. Syst. Evol. Microbiol.">
        <title>The Global Catalogue of Microorganisms (GCM) 10K type strain sequencing project: providing services to taxonomists for standard genome sequencing and annotation.</title>
        <authorList>
            <consortium name="The Broad Institute Genomics Platform"/>
            <consortium name="The Broad Institute Genome Sequencing Center for Infectious Disease"/>
            <person name="Wu L."/>
            <person name="Ma J."/>
        </authorList>
    </citation>
    <scope>NUCLEOTIDE SEQUENCE [LARGE SCALE GENOMIC DNA]</scope>
    <source>
        <strain evidence="2 3">JCM 16378</strain>
    </source>
</reference>
<dbReference type="InterPro" id="IPR005561">
    <property type="entry name" value="ANTAR"/>
</dbReference>
<dbReference type="InterPro" id="IPR035965">
    <property type="entry name" value="PAS-like_dom_sf"/>
</dbReference>
<evidence type="ECO:0000313" key="2">
    <source>
        <dbReference type="EMBL" id="GAA2737673.1"/>
    </source>
</evidence>
<sequence>MPFEAVDNLGPSLMFDYLVNTDTWTCSEGIRALYGVAEGQPVKTAHMLARIVAEDRDTIFGMFQRTLQTPGPFSCEFRICDPRGTIHHVVLAGESRAAPGQVERVQGFMVDITNSVRQGAAEAVEASAEHRAVIEQAKGAIMATFGMNEAAAFAVLQRFSQNHNIKLRDLAARVVSDGVCGSEDDVTRIRQMFSGTPA</sequence>
<dbReference type="InterPro" id="IPR036388">
    <property type="entry name" value="WH-like_DNA-bd_sf"/>
</dbReference>
<dbReference type="PROSITE" id="PS50921">
    <property type="entry name" value="ANTAR"/>
    <property type="match status" value="1"/>
</dbReference>
<dbReference type="EMBL" id="BAAARN010000003">
    <property type="protein sequence ID" value="GAA2737673.1"/>
    <property type="molecule type" value="Genomic_DNA"/>
</dbReference>
<dbReference type="SMART" id="SM01012">
    <property type="entry name" value="ANTAR"/>
    <property type="match status" value="1"/>
</dbReference>
<dbReference type="SUPFAM" id="SSF55785">
    <property type="entry name" value="PYP-like sensor domain (PAS domain)"/>
    <property type="match status" value="1"/>
</dbReference>
<dbReference type="Pfam" id="PF03861">
    <property type="entry name" value="ANTAR"/>
    <property type="match status" value="1"/>
</dbReference>
<name>A0ABN3UTB7_9MICO</name>
<keyword evidence="3" id="KW-1185">Reference proteome</keyword>
<comment type="caution">
    <text evidence="2">The sequence shown here is derived from an EMBL/GenBank/DDBJ whole genome shotgun (WGS) entry which is preliminary data.</text>
</comment>
<protein>
    <recommendedName>
        <fullName evidence="1">ANTAR domain-containing protein</fullName>
    </recommendedName>
</protein>
<evidence type="ECO:0000313" key="3">
    <source>
        <dbReference type="Proteomes" id="UP001501326"/>
    </source>
</evidence>
<dbReference type="SUPFAM" id="SSF52172">
    <property type="entry name" value="CheY-like"/>
    <property type="match status" value="1"/>
</dbReference>
<dbReference type="Pfam" id="PF08447">
    <property type="entry name" value="PAS_3"/>
    <property type="match status" value="1"/>
</dbReference>
<dbReference type="InterPro" id="IPR011006">
    <property type="entry name" value="CheY-like_superfamily"/>
</dbReference>
<dbReference type="Proteomes" id="UP001501326">
    <property type="component" value="Unassembled WGS sequence"/>
</dbReference>
<gene>
    <name evidence="2" type="ORF">GCM10009867_25760</name>
</gene>
<dbReference type="Gene3D" id="1.10.10.10">
    <property type="entry name" value="Winged helix-like DNA-binding domain superfamily/Winged helix DNA-binding domain"/>
    <property type="match status" value="1"/>
</dbReference>
<proteinExistence type="predicted"/>
<evidence type="ECO:0000259" key="1">
    <source>
        <dbReference type="PROSITE" id="PS50921"/>
    </source>
</evidence>
<accession>A0ABN3UTB7</accession>